<sequence>MGSCLSKPSSKGNKKKKRKEAHCVERDTPVHEKKPWKTSGEEAEEEEEEEAAPSRNARAASPRLSITEAIQQQPLPAPSVSSLTETAESREPQRLTTSPSAQKAYPSPSLSPDTVTLPLTAQTPMRKHSGEFPVNSLRRPSSPCKALLLKMPASPAGMKKSTSLHRTEEDDCKFPSLARKQWLSQACINKEDDTLTMRGNESAGDDASKCKNSSSRDTLMLASRETADTMSKDLGQRTSRKMKEEIKTKDLINGSKLLVADAPPLTNKTAPSRTNSLSRDLSPVELSRARARPSSPLKRSPSIKDHSGAAPDGPPRLIRSSSGKVSSPNRAGLQAAERHDSMKSRALHKQSHSKEYIPDPVADPSAHKRSSSRETVSEFSAEIIRRPSPPKKTPIVVPSSMSSSSFEGGRLNVKRPSTPSKENLSLHKSSNQEPSSIAKGGKVSAQRSLSIAVHESENLTTSSNNRNGKRKEKSPLRRTCNGMATSTRNTDRMADVSINSDTTVASQFDLVGKDQAARTRRPPSRIPLKELNDNTTRSFSSRLGTKEKIGAAAKANDAHDLQVKEERTKGYPSVGKTDEKVACDFPNSLNDYVKDSLEVKAESLVMGGNSVLSAFKALEEYRMKYSNSNSETYQGAEEDAWYSRPQPYTVDKEHFSQPLQGSEMGKALPKTNSQQAQELPRSRSAKKSCEQFFFPDVQSLLASENEGFQLDGGMAMPASISKACSILRAVADLNMGTSTYPKKKEVQDEIERPNLLSFQFGEGDSDRVTLS</sequence>
<proteinExistence type="predicted"/>
<protein>
    <submittedName>
        <fullName evidence="2">Uncharacterized protein</fullName>
    </submittedName>
</protein>
<feature type="compositionally biased region" description="Polar residues" evidence="1">
    <location>
        <begin position="415"/>
        <end position="435"/>
    </location>
</feature>
<comment type="caution">
    <text evidence="2">The sequence shown here is derived from an EMBL/GenBank/DDBJ whole genome shotgun (WGS) entry which is preliminary data.</text>
</comment>
<feature type="compositionally biased region" description="Polar residues" evidence="1">
    <location>
        <begin position="266"/>
        <end position="279"/>
    </location>
</feature>
<evidence type="ECO:0000313" key="3">
    <source>
        <dbReference type="Proteomes" id="UP000886520"/>
    </source>
</evidence>
<accession>A0A9D4UFB9</accession>
<feature type="region of interest" description="Disordered" evidence="1">
    <location>
        <begin position="196"/>
        <end position="484"/>
    </location>
</feature>
<evidence type="ECO:0000256" key="1">
    <source>
        <dbReference type="SAM" id="MobiDB-lite"/>
    </source>
</evidence>
<feature type="compositionally biased region" description="Polar residues" evidence="1">
    <location>
        <begin position="68"/>
        <end position="86"/>
    </location>
</feature>
<dbReference type="EMBL" id="JABFUD020000017">
    <property type="protein sequence ID" value="KAI5066906.1"/>
    <property type="molecule type" value="Genomic_DNA"/>
</dbReference>
<reference evidence="2" key="1">
    <citation type="submission" date="2021-01" db="EMBL/GenBank/DDBJ databases">
        <title>Adiantum capillus-veneris genome.</title>
        <authorList>
            <person name="Fang Y."/>
            <person name="Liao Q."/>
        </authorList>
    </citation>
    <scope>NUCLEOTIDE SEQUENCE</scope>
    <source>
        <strain evidence="2">H3</strain>
        <tissue evidence="2">Leaf</tissue>
    </source>
</reference>
<feature type="compositionally biased region" description="Polar residues" evidence="1">
    <location>
        <begin position="319"/>
        <end position="329"/>
    </location>
</feature>
<feature type="compositionally biased region" description="Acidic residues" evidence="1">
    <location>
        <begin position="41"/>
        <end position="51"/>
    </location>
</feature>
<feature type="region of interest" description="Disordered" evidence="1">
    <location>
        <begin position="1"/>
        <end position="140"/>
    </location>
</feature>
<dbReference type="AlphaFoldDB" id="A0A9D4UFB9"/>
<dbReference type="Proteomes" id="UP000886520">
    <property type="component" value="Chromosome 17"/>
</dbReference>
<name>A0A9D4UFB9_ADICA</name>
<keyword evidence="3" id="KW-1185">Reference proteome</keyword>
<feature type="compositionally biased region" description="Basic and acidic residues" evidence="1">
    <location>
        <begin position="21"/>
        <end position="35"/>
    </location>
</feature>
<gene>
    <name evidence="2" type="ORF">GOP47_0017434</name>
</gene>
<feature type="compositionally biased region" description="Basic and acidic residues" evidence="1">
    <location>
        <begin position="225"/>
        <end position="250"/>
    </location>
</feature>
<organism evidence="2 3">
    <name type="scientific">Adiantum capillus-veneris</name>
    <name type="common">Maidenhair fern</name>
    <dbReference type="NCBI Taxonomy" id="13818"/>
    <lineage>
        <taxon>Eukaryota</taxon>
        <taxon>Viridiplantae</taxon>
        <taxon>Streptophyta</taxon>
        <taxon>Embryophyta</taxon>
        <taxon>Tracheophyta</taxon>
        <taxon>Polypodiopsida</taxon>
        <taxon>Polypodiidae</taxon>
        <taxon>Polypodiales</taxon>
        <taxon>Pteridineae</taxon>
        <taxon>Pteridaceae</taxon>
        <taxon>Vittarioideae</taxon>
        <taxon>Adiantum</taxon>
    </lineage>
</organism>
<dbReference type="OrthoDB" id="1919469at2759"/>
<evidence type="ECO:0000313" key="2">
    <source>
        <dbReference type="EMBL" id="KAI5066906.1"/>
    </source>
</evidence>
<feature type="compositionally biased region" description="Polar residues" evidence="1">
    <location>
        <begin position="108"/>
        <end position="123"/>
    </location>
</feature>
<feature type="compositionally biased region" description="Low complexity" evidence="1">
    <location>
        <begin position="1"/>
        <end position="11"/>
    </location>
</feature>